<feature type="region of interest" description="Disordered" evidence="1">
    <location>
        <begin position="103"/>
        <end position="174"/>
    </location>
</feature>
<reference evidence="3 4" key="1">
    <citation type="submission" date="2024-04" db="EMBL/GenBank/DDBJ databases">
        <title>Tritrichomonas musculus Genome.</title>
        <authorList>
            <person name="Alves-Ferreira E."/>
            <person name="Grigg M."/>
            <person name="Lorenzi H."/>
            <person name="Galac M."/>
        </authorList>
    </citation>
    <scope>NUCLEOTIDE SEQUENCE [LARGE SCALE GENOMIC DNA]</scope>
    <source>
        <strain evidence="3 4">EAF2021</strain>
    </source>
</reference>
<feature type="compositionally biased region" description="Polar residues" evidence="1">
    <location>
        <begin position="137"/>
        <end position="150"/>
    </location>
</feature>
<evidence type="ECO:0000256" key="2">
    <source>
        <dbReference type="SAM" id="Phobius"/>
    </source>
</evidence>
<evidence type="ECO:0000256" key="1">
    <source>
        <dbReference type="SAM" id="MobiDB-lite"/>
    </source>
</evidence>
<feature type="transmembrane region" description="Helical" evidence="2">
    <location>
        <begin position="177"/>
        <end position="204"/>
    </location>
</feature>
<feature type="compositionally biased region" description="Basic and acidic residues" evidence="1">
    <location>
        <begin position="113"/>
        <end position="129"/>
    </location>
</feature>
<gene>
    <name evidence="3" type="ORF">M9Y10_036410</name>
</gene>
<keyword evidence="2" id="KW-0472">Membrane</keyword>
<sequence length="232" mass="25212">MLALGPDTRMQDIYFCGTQAQWDAIGKTNNNIIADKTVHYVAGLRAGLVRPDGGESGEFSVHLVFSGDGETPLDALCGVVLCSAGHAGRRCWRHPRAEFGNDKHWQRLGSSSEGDRSQQRKCENHRTHVEVSGQAKDPSSNQENESSSDAVNEPLPDSASPPQEDDQNSNAKSKKGLSVGAIVGIVVAVVVVLVAVSVGIFMYFRRKNIYEHSTNAEEEGNRAYQEDPSDPF</sequence>
<organism evidence="3 4">
    <name type="scientific">Tritrichomonas musculus</name>
    <dbReference type="NCBI Taxonomy" id="1915356"/>
    <lineage>
        <taxon>Eukaryota</taxon>
        <taxon>Metamonada</taxon>
        <taxon>Parabasalia</taxon>
        <taxon>Tritrichomonadida</taxon>
        <taxon>Tritrichomonadidae</taxon>
        <taxon>Tritrichomonas</taxon>
    </lineage>
</organism>
<keyword evidence="4" id="KW-1185">Reference proteome</keyword>
<keyword evidence="2" id="KW-1133">Transmembrane helix</keyword>
<dbReference type="Proteomes" id="UP001470230">
    <property type="component" value="Unassembled WGS sequence"/>
</dbReference>
<accession>A0ABR2GU09</accession>
<evidence type="ECO:0000313" key="3">
    <source>
        <dbReference type="EMBL" id="KAK8837415.1"/>
    </source>
</evidence>
<name>A0ABR2GU09_9EUKA</name>
<proteinExistence type="predicted"/>
<dbReference type="PANTHER" id="PTHR16861:SF4">
    <property type="entry name" value="SH3 DOMAIN PROTEIN (AFU_ORTHOLOGUE AFUA_1G13610)"/>
    <property type="match status" value="1"/>
</dbReference>
<protein>
    <submittedName>
        <fullName evidence="3">Uncharacterized protein</fullName>
    </submittedName>
</protein>
<keyword evidence="2" id="KW-0812">Transmembrane</keyword>
<evidence type="ECO:0000313" key="4">
    <source>
        <dbReference type="Proteomes" id="UP001470230"/>
    </source>
</evidence>
<dbReference type="EMBL" id="JAPFFF010000059">
    <property type="protein sequence ID" value="KAK8837415.1"/>
    <property type="molecule type" value="Genomic_DNA"/>
</dbReference>
<dbReference type="PANTHER" id="PTHR16861">
    <property type="entry name" value="GLYCOPROTEIN 38"/>
    <property type="match status" value="1"/>
</dbReference>
<comment type="caution">
    <text evidence="3">The sequence shown here is derived from an EMBL/GenBank/DDBJ whole genome shotgun (WGS) entry which is preliminary data.</text>
</comment>